<keyword evidence="3" id="KW-1185">Reference proteome</keyword>
<protein>
    <submittedName>
        <fullName evidence="2">GSCFA domain-containing protein</fullName>
    </submittedName>
</protein>
<dbReference type="SUPFAM" id="SSF52266">
    <property type="entry name" value="SGNH hydrolase"/>
    <property type="match status" value="1"/>
</dbReference>
<dbReference type="InterPro" id="IPR014982">
    <property type="entry name" value="GSCFA"/>
</dbReference>
<dbReference type="RefSeq" id="WP_207970895.1">
    <property type="nucleotide sequence ID" value="NZ_CP071795.1"/>
</dbReference>
<dbReference type="Proteomes" id="UP000663935">
    <property type="component" value="Chromosome"/>
</dbReference>
<organism evidence="2 3">
    <name type="scientific">Polaribacter batillariae</name>
    <dbReference type="NCBI Taxonomy" id="2808900"/>
    <lineage>
        <taxon>Bacteria</taxon>
        <taxon>Pseudomonadati</taxon>
        <taxon>Bacteroidota</taxon>
        <taxon>Flavobacteriia</taxon>
        <taxon>Flavobacteriales</taxon>
        <taxon>Flavobacteriaceae</taxon>
    </lineage>
</organism>
<proteinExistence type="predicted"/>
<feature type="domain" description="GSCFA" evidence="1">
    <location>
        <begin position="22"/>
        <end position="259"/>
    </location>
</feature>
<evidence type="ECO:0000313" key="2">
    <source>
        <dbReference type="EMBL" id="QTD36713.1"/>
    </source>
</evidence>
<dbReference type="EMBL" id="CP071795">
    <property type="protein sequence ID" value="QTD36713.1"/>
    <property type="molecule type" value="Genomic_DNA"/>
</dbReference>
<evidence type="ECO:0000259" key="1">
    <source>
        <dbReference type="Pfam" id="PF08885"/>
    </source>
</evidence>
<gene>
    <name evidence="2" type="ORF">JL193_11250</name>
</gene>
<reference evidence="2 3" key="1">
    <citation type="submission" date="2021-03" db="EMBL/GenBank/DDBJ databases">
        <title>Complete genome of Polaribacter_sp.G4M1.</title>
        <authorList>
            <person name="Jeong S.W."/>
            <person name="Bae J.W."/>
        </authorList>
    </citation>
    <scope>NUCLEOTIDE SEQUENCE [LARGE SCALE GENOMIC DNA]</scope>
    <source>
        <strain evidence="2 3">G4M1</strain>
    </source>
</reference>
<name>A0ABX7STC6_9FLAO</name>
<sequence>MKLQTQIPLKKEVRNPIDYSSKILLLGSCFSENIGDKLAFYKFKSTQNPFGILFQPKAIENLITNAINEKVYSTKDLVYQNERWHCLDAHSSLSSADKNEVLNNLNSAISSTLKKLTEASHIIITLGTSWVYRFIETDAIVANCHKIPQKKFLKELLTVNEISESLEAIIELIKTINKEVTILFTVSPVRHLKDGFVENMRSKSHLISGIHQLLDCARRDISYFYSYEIMMDELRDYRFYKEDMIHPNKTAINCIWEKFMTVWISEDSKALMQEIETIQKGILHKPFHKNSEEHQKFLENLNHKIDQIKTKIPSINF</sequence>
<accession>A0ABX7STC6</accession>
<evidence type="ECO:0000313" key="3">
    <source>
        <dbReference type="Proteomes" id="UP000663935"/>
    </source>
</evidence>
<dbReference type="Pfam" id="PF08885">
    <property type="entry name" value="GSCFA"/>
    <property type="match status" value="1"/>
</dbReference>